<evidence type="ECO:0000256" key="2">
    <source>
        <dbReference type="SAM" id="MobiDB-lite"/>
    </source>
</evidence>
<evidence type="ECO:0000256" key="1">
    <source>
        <dbReference type="SAM" id="Coils"/>
    </source>
</evidence>
<gene>
    <name evidence="3" type="ORF">HKW66_Vig0108800</name>
</gene>
<keyword evidence="1" id="KW-0175">Coiled coil</keyword>
<dbReference type="AlphaFoldDB" id="A0A8T0KYJ4"/>
<dbReference type="Proteomes" id="UP000743370">
    <property type="component" value="Unassembled WGS sequence"/>
</dbReference>
<evidence type="ECO:0000313" key="4">
    <source>
        <dbReference type="Proteomes" id="UP000743370"/>
    </source>
</evidence>
<dbReference type="GO" id="GO:0051225">
    <property type="term" value="P:spindle assembly"/>
    <property type="evidence" value="ECO:0007669"/>
    <property type="project" value="InterPro"/>
</dbReference>
<dbReference type="Pfam" id="PF14817">
    <property type="entry name" value="HAUS5"/>
    <property type="match status" value="2"/>
</dbReference>
<dbReference type="GO" id="GO:0005876">
    <property type="term" value="C:spindle microtubule"/>
    <property type="evidence" value="ECO:0007669"/>
    <property type="project" value="InterPro"/>
</dbReference>
<protein>
    <submittedName>
        <fullName evidence="3">AUGMIN subunit 5</fullName>
    </submittedName>
</protein>
<evidence type="ECO:0000313" key="3">
    <source>
        <dbReference type="EMBL" id="KAG2403958.1"/>
    </source>
</evidence>
<dbReference type="InterPro" id="IPR029131">
    <property type="entry name" value="HAUS5"/>
</dbReference>
<sequence length="758" mass="84555">MQSAASSAPSSPEAILEWLHKEMGYRPLGTYAAGKSHLPSVESIRRICRGNMIPVWNFLVTRAKSEKTVRNIRRNITVHGGDGGGEAKEEVRGKGARKKERALIAGEGSETATTREAALQERDLAAKEVERLRNIVRRRRKDLRAKMLEVSREETERKRMLDERANYRSEKMNKTVCENDECMGKYRHKQVMLETYDQQCDEAAKIFAEYHKRLYYYVNQAMESQRSGVDSSVEMTNSFSAKSEKEAVYSTVKGSKSADDVILIETTREKNIRKACESLVAHMVEKIRNSFPAYEGSGIHLNPQAETAKLGFDYDGQIPDEVRTVIINCLKSPPQLLQAITAYTVRLKSLISREIEKIDVRADAETLRYKYENNIVMDVSSSDGSSPLQYQLYGNGKIGVDVPPGGSQNQLLDRQKAHVQQFLATEDALNKAAEARETCEKLMKRLHGSTDVSSRPISIGSTSQNVGSLRQLELDVWAKEREVAGLKASLNTLMSEIQRLNKLCAERKEAEDSLKKKWKKIEEFDSRRSELETIYTALLKANMDAASFWSQQPLTAREYASSTIIPACAAVAEASNSAKDLIEKEVSAFSQSPDNSLYMLPSSPQALLEAMGASGPPGQEAVTNAEVSAAILTARAGARDPSAIPSICRVSAALQYPASEYIYCLLIGSFLRTTSFSLSLAAKQEKTIMEEWLPELKAAILSAQQSLEDCKYVGGLLDEWWEQPASTVVDWVTVDGQNVTAWHNHVKQLLAFYDKELL</sequence>
<dbReference type="PANTHER" id="PTHR34968">
    <property type="entry name" value="AUGMIN SUBUNIT 5"/>
    <property type="match status" value="1"/>
</dbReference>
<organism evidence="3 4">
    <name type="scientific">Phaseolus angularis</name>
    <name type="common">Azuki bean</name>
    <name type="synonym">Vigna angularis</name>
    <dbReference type="NCBI Taxonomy" id="3914"/>
    <lineage>
        <taxon>Eukaryota</taxon>
        <taxon>Viridiplantae</taxon>
        <taxon>Streptophyta</taxon>
        <taxon>Embryophyta</taxon>
        <taxon>Tracheophyta</taxon>
        <taxon>Spermatophyta</taxon>
        <taxon>Magnoliopsida</taxon>
        <taxon>eudicotyledons</taxon>
        <taxon>Gunneridae</taxon>
        <taxon>Pentapetalae</taxon>
        <taxon>rosids</taxon>
        <taxon>fabids</taxon>
        <taxon>Fabales</taxon>
        <taxon>Fabaceae</taxon>
        <taxon>Papilionoideae</taxon>
        <taxon>50 kb inversion clade</taxon>
        <taxon>NPAAA clade</taxon>
        <taxon>indigoferoid/millettioid clade</taxon>
        <taxon>Phaseoleae</taxon>
        <taxon>Vigna</taxon>
    </lineage>
</organism>
<dbReference type="EMBL" id="JABFOF010000002">
    <property type="protein sequence ID" value="KAG2403958.1"/>
    <property type="molecule type" value="Genomic_DNA"/>
</dbReference>
<name>A0A8T0KYJ4_PHAAN</name>
<accession>A0A8T0KYJ4</accession>
<dbReference type="PANTHER" id="PTHR34968:SF1">
    <property type="entry name" value="AUGMIN SUBUNIT 5"/>
    <property type="match status" value="1"/>
</dbReference>
<reference evidence="3 4" key="1">
    <citation type="submission" date="2020-05" db="EMBL/GenBank/DDBJ databases">
        <title>Vigna angularis (adzuki bean) Var. LongXiaoDou No. 4 denovo assembly.</title>
        <authorList>
            <person name="Xiang H."/>
        </authorList>
    </citation>
    <scope>NUCLEOTIDE SEQUENCE [LARGE SCALE GENOMIC DNA]</scope>
    <source>
        <tissue evidence="3">Leaf</tissue>
    </source>
</reference>
<feature type="coiled-coil region" evidence="1">
    <location>
        <begin position="115"/>
        <end position="170"/>
    </location>
</feature>
<proteinExistence type="predicted"/>
<feature type="coiled-coil region" evidence="1">
    <location>
        <begin position="483"/>
        <end position="513"/>
    </location>
</feature>
<dbReference type="InterPro" id="IPR044706">
    <property type="entry name" value="AUG5_plant"/>
</dbReference>
<dbReference type="GO" id="GO:0070652">
    <property type="term" value="C:HAUS complex"/>
    <property type="evidence" value="ECO:0007669"/>
    <property type="project" value="InterPro"/>
</dbReference>
<comment type="caution">
    <text evidence="3">The sequence shown here is derived from an EMBL/GenBank/DDBJ whole genome shotgun (WGS) entry which is preliminary data.</text>
</comment>
<feature type="region of interest" description="Disordered" evidence="2">
    <location>
        <begin position="80"/>
        <end position="115"/>
    </location>
</feature>